<proteinExistence type="predicted"/>
<keyword evidence="1" id="KW-1133">Transmembrane helix</keyword>
<feature type="transmembrane region" description="Helical" evidence="1">
    <location>
        <begin position="76"/>
        <end position="97"/>
    </location>
</feature>
<feature type="transmembrane region" description="Helical" evidence="1">
    <location>
        <begin position="132"/>
        <end position="149"/>
    </location>
</feature>
<dbReference type="EMBL" id="QZAL01000098">
    <property type="protein sequence ID" value="THW39005.1"/>
    <property type="molecule type" value="Genomic_DNA"/>
</dbReference>
<feature type="transmembrane region" description="Helical" evidence="1">
    <location>
        <begin position="349"/>
        <end position="369"/>
    </location>
</feature>
<evidence type="ECO:0000313" key="4">
    <source>
        <dbReference type="Proteomes" id="UP000310687"/>
    </source>
</evidence>
<dbReference type="PANTHER" id="PTHR35395:SF1">
    <property type="entry name" value="DUF6536 DOMAIN-CONTAINING PROTEIN"/>
    <property type="match status" value="1"/>
</dbReference>
<feature type="transmembrane region" description="Helical" evidence="1">
    <location>
        <begin position="599"/>
        <end position="617"/>
    </location>
</feature>
<feature type="transmembrane region" description="Helical" evidence="1">
    <location>
        <begin position="21"/>
        <end position="46"/>
    </location>
</feature>
<feature type="transmembrane region" description="Helical" evidence="1">
    <location>
        <begin position="554"/>
        <end position="579"/>
    </location>
</feature>
<keyword evidence="1" id="KW-0472">Membrane</keyword>
<comment type="caution">
    <text evidence="3">The sequence shown here is derived from an EMBL/GenBank/DDBJ whole genome shotgun (WGS) entry which is preliminary data.</text>
</comment>
<evidence type="ECO:0000313" key="3">
    <source>
        <dbReference type="EMBL" id="THW39005.1"/>
    </source>
</evidence>
<feature type="domain" description="DUF6536" evidence="2">
    <location>
        <begin position="21"/>
        <end position="171"/>
    </location>
</feature>
<keyword evidence="1" id="KW-0812">Transmembrane</keyword>
<gene>
    <name evidence="3" type="ORF">D6D22_06509</name>
</gene>
<dbReference type="Pfam" id="PF20163">
    <property type="entry name" value="DUF6536"/>
    <property type="match status" value="1"/>
</dbReference>
<dbReference type="InterPro" id="IPR046623">
    <property type="entry name" value="DUF6536"/>
</dbReference>
<protein>
    <recommendedName>
        <fullName evidence="2">DUF6536 domain-containing protein</fullName>
    </recommendedName>
</protein>
<dbReference type="PANTHER" id="PTHR35395">
    <property type="entry name" value="DUF6536 DOMAIN-CONTAINING PROTEIN"/>
    <property type="match status" value="1"/>
</dbReference>
<name>A0A4S8XMA7_AURPU</name>
<evidence type="ECO:0000259" key="2">
    <source>
        <dbReference type="Pfam" id="PF20163"/>
    </source>
</evidence>
<accession>A0A4S8XMA7</accession>
<reference evidence="3 4" key="1">
    <citation type="submission" date="2018-10" db="EMBL/GenBank/DDBJ databases">
        <title>Fifty Aureobasidium pullulans genomes reveal a recombining polyextremotolerant generalist.</title>
        <authorList>
            <person name="Gostincar C."/>
            <person name="Turk M."/>
            <person name="Zajc J."/>
            <person name="Gunde-Cimerman N."/>
        </authorList>
    </citation>
    <scope>NUCLEOTIDE SEQUENCE [LARGE SCALE GENOMIC DNA]</scope>
    <source>
        <strain evidence="3 4">EXF-11013</strain>
    </source>
</reference>
<sequence>MDDGHERLIRSGSGPRRHPTWRTVLIINTTFASFTLIAYIAFLIWIHSNTHVAHGVAEVFSGTCSEASRTVAYAHLLVNAFAVLLFAVGTHGVQVLLSPTRAEVDTAHARERWLHIGVGGFRNMRWIHKRRLIRAVLLGLASIMLPFLHNSVFFTTLATTDRTVALVTEDYPKGSRLDGATEQSTFLTKAENYVNISRSSRTALKSIEYDELLQQMRLNLVDLVRLPTEECRSIFSSSRVPFDYSNVLLISSSNASNSLDGFIDGDLQYPEMAVKSKDQSVQAIDWFNTFGVVSIFHNHCIDTDFDFGNSSIWNIPTWDYYCTVSTYPVEYCLAQKFEPDCGVSVNARVLPGILVCLFVEVLCLASLAFSRGFRPLTTVGDAVASFMKHPDTFSAKTPGVSVHSVHSPTSRFDKFGFRRSEKDIALWGRKWPVWRAAVDTETCALFLNCLFLGFFATATAVLIVLNDGEISGYQPLTLQSPTSEHGLFANLFGLGSIHVVISITYLFYNHLFSRMFAAVELSSYSRTRAPLRVTLPRQGACNTYYLAMKPYYSLLLVVALVLVHFLTTQALNVVALTTYDVMGQYSHQRITYGISTSSAISALVVGFIMLCALAFALEEKLVDGMPVLGTCSMAISAACHVDSGRATLGPVKYGKDERTGKTGFLCRELSEP</sequence>
<dbReference type="AlphaFoldDB" id="A0A4S8XMA7"/>
<feature type="transmembrane region" description="Helical" evidence="1">
    <location>
        <begin position="485"/>
        <end position="508"/>
    </location>
</feature>
<dbReference type="Proteomes" id="UP000310687">
    <property type="component" value="Unassembled WGS sequence"/>
</dbReference>
<organism evidence="3 4">
    <name type="scientific">Aureobasidium pullulans</name>
    <name type="common">Black yeast</name>
    <name type="synonym">Pullularia pullulans</name>
    <dbReference type="NCBI Taxonomy" id="5580"/>
    <lineage>
        <taxon>Eukaryota</taxon>
        <taxon>Fungi</taxon>
        <taxon>Dikarya</taxon>
        <taxon>Ascomycota</taxon>
        <taxon>Pezizomycotina</taxon>
        <taxon>Dothideomycetes</taxon>
        <taxon>Dothideomycetidae</taxon>
        <taxon>Dothideales</taxon>
        <taxon>Saccotheciaceae</taxon>
        <taxon>Aureobasidium</taxon>
    </lineage>
</organism>
<evidence type="ECO:0000256" key="1">
    <source>
        <dbReference type="SAM" id="Phobius"/>
    </source>
</evidence>
<feature type="transmembrane region" description="Helical" evidence="1">
    <location>
        <begin position="445"/>
        <end position="465"/>
    </location>
</feature>